<protein>
    <submittedName>
        <fullName evidence="2">Uncharacterized protein</fullName>
    </submittedName>
</protein>
<sequence length="79" mass="8757">MDTPALSPNPSPARGRGERLRRDAASPNAFAYRRFAPLSRLRERGGGEGRRLHEVPPFHLPTHSIHVNPNPISAHLTAF</sequence>
<name>A0A2W7NT50_9BURK</name>
<feature type="region of interest" description="Disordered" evidence="1">
    <location>
        <begin position="1"/>
        <end position="25"/>
    </location>
</feature>
<comment type="caution">
    <text evidence="2">The sequence shown here is derived from an EMBL/GenBank/DDBJ whole genome shotgun (WGS) entry which is preliminary data.</text>
</comment>
<gene>
    <name evidence="2" type="ORF">C7416_108195</name>
</gene>
<dbReference type="Proteomes" id="UP000249638">
    <property type="component" value="Unassembled WGS sequence"/>
</dbReference>
<feature type="compositionally biased region" description="Basic and acidic residues" evidence="1">
    <location>
        <begin position="15"/>
        <end position="24"/>
    </location>
</feature>
<dbReference type="EMBL" id="QKZN01000008">
    <property type="protein sequence ID" value="PZX25454.1"/>
    <property type="molecule type" value="Genomic_DNA"/>
</dbReference>
<reference evidence="2" key="1">
    <citation type="submission" date="2018-06" db="EMBL/GenBank/DDBJ databases">
        <title>Genomic Encyclopedia of Type Strains, Phase IV (KMG-V): Genome sequencing to study the core and pangenomes of soil and plant-associated prokaryotes.</title>
        <authorList>
            <person name="Whitman W."/>
        </authorList>
    </citation>
    <scope>NUCLEOTIDE SEQUENCE [LARGE SCALE GENOMIC DNA]</scope>
    <source>
        <strain evidence="2">MLR2-44</strain>
    </source>
</reference>
<proteinExistence type="predicted"/>
<accession>A0A2W7NT50</accession>
<evidence type="ECO:0000313" key="3">
    <source>
        <dbReference type="Proteomes" id="UP000249638"/>
    </source>
</evidence>
<evidence type="ECO:0000313" key="2">
    <source>
        <dbReference type="EMBL" id="PZX25454.1"/>
    </source>
</evidence>
<evidence type="ECO:0000256" key="1">
    <source>
        <dbReference type="SAM" id="MobiDB-lite"/>
    </source>
</evidence>
<organism evidence="2 3">
    <name type="scientific">Cupriavidus phytorum</name>
    <dbReference type="NCBI Taxonomy" id="3024399"/>
    <lineage>
        <taxon>Bacteria</taxon>
        <taxon>Pseudomonadati</taxon>
        <taxon>Pseudomonadota</taxon>
        <taxon>Betaproteobacteria</taxon>
        <taxon>Burkholderiales</taxon>
        <taxon>Burkholderiaceae</taxon>
        <taxon>Cupriavidus</taxon>
    </lineage>
</organism>
<keyword evidence="3" id="KW-1185">Reference proteome</keyword>
<dbReference type="AlphaFoldDB" id="A0A2W7NT50"/>